<dbReference type="EMBL" id="FUYR01000001">
    <property type="protein sequence ID" value="SKB31045.1"/>
    <property type="molecule type" value="Genomic_DNA"/>
</dbReference>
<feature type="transmembrane region" description="Helical" evidence="2">
    <location>
        <begin position="6"/>
        <end position="23"/>
    </location>
</feature>
<feature type="region of interest" description="Disordered" evidence="1">
    <location>
        <begin position="34"/>
        <end position="53"/>
    </location>
</feature>
<accession>A0A1T5A807</accession>
<protein>
    <recommendedName>
        <fullName evidence="5">LPXTG-motif cell wall anchor domain-containing protein</fullName>
    </recommendedName>
</protein>
<keyword evidence="2" id="KW-1133">Transmembrane helix</keyword>
<evidence type="ECO:0000313" key="4">
    <source>
        <dbReference type="Proteomes" id="UP000189981"/>
    </source>
</evidence>
<name>A0A1T5A807_9SPHI</name>
<evidence type="ECO:0008006" key="5">
    <source>
        <dbReference type="Google" id="ProtNLM"/>
    </source>
</evidence>
<dbReference type="STRING" id="572036.SAMN05661099_0422"/>
<sequence>MEINYPIAGLILLIAIIVIILMIKRNRKDQKNFEKAVNESEIKPEEHKDIDPI</sequence>
<dbReference type="AlphaFoldDB" id="A0A1T5A807"/>
<gene>
    <name evidence="3" type="ORF">SAMN05661099_0422</name>
</gene>
<keyword evidence="4" id="KW-1185">Reference proteome</keyword>
<organism evidence="3 4">
    <name type="scientific">Daejeonella lutea</name>
    <dbReference type="NCBI Taxonomy" id="572036"/>
    <lineage>
        <taxon>Bacteria</taxon>
        <taxon>Pseudomonadati</taxon>
        <taxon>Bacteroidota</taxon>
        <taxon>Sphingobacteriia</taxon>
        <taxon>Sphingobacteriales</taxon>
        <taxon>Sphingobacteriaceae</taxon>
        <taxon>Daejeonella</taxon>
    </lineage>
</organism>
<evidence type="ECO:0000256" key="2">
    <source>
        <dbReference type="SAM" id="Phobius"/>
    </source>
</evidence>
<dbReference type="Proteomes" id="UP000189981">
    <property type="component" value="Unassembled WGS sequence"/>
</dbReference>
<dbReference type="RefSeq" id="WP_170878356.1">
    <property type="nucleotide sequence ID" value="NZ_FUYR01000001.1"/>
</dbReference>
<reference evidence="4" key="1">
    <citation type="submission" date="2017-02" db="EMBL/GenBank/DDBJ databases">
        <authorList>
            <person name="Varghese N."/>
            <person name="Submissions S."/>
        </authorList>
    </citation>
    <scope>NUCLEOTIDE SEQUENCE [LARGE SCALE GENOMIC DNA]</scope>
    <source>
        <strain evidence="4">DSM 22385</strain>
    </source>
</reference>
<keyword evidence="2" id="KW-0472">Membrane</keyword>
<keyword evidence="2" id="KW-0812">Transmembrane</keyword>
<evidence type="ECO:0000313" key="3">
    <source>
        <dbReference type="EMBL" id="SKB31045.1"/>
    </source>
</evidence>
<proteinExistence type="predicted"/>
<evidence type="ECO:0000256" key="1">
    <source>
        <dbReference type="SAM" id="MobiDB-lite"/>
    </source>
</evidence>